<dbReference type="AlphaFoldDB" id="A0A4V6XYY2"/>
<organism evidence="1 2">
    <name type="scientific">Collichthys lucidus</name>
    <name type="common">Big head croaker</name>
    <name type="synonym">Sciaena lucida</name>
    <dbReference type="NCBI Taxonomy" id="240159"/>
    <lineage>
        <taxon>Eukaryota</taxon>
        <taxon>Metazoa</taxon>
        <taxon>Chordata</taxon>
        <taxon>Craniata</taxon>
        <taxon>Vertebrata</taxon>
        <taxon>Euteleostomi</taxon>
        <taxon>Actinopterygii</taxon>
        <taxon>Neopterygii</taxon>
        <taxon>Teleostei</taxon>
        <taxon>Neoteleostei</taxon>
        <taxon>Acanthomorphata</taxon>
        <taxon>Eupercaria</taxon>
        <taxon>Sciaenidae</taxon>
        <taxon>Collichthys</taxon>
    </lineage>
</organism>
<proteinExistence type="predicted"/>
<evidence type="ECO:0000313" key="2">
    <source>
        <dbReference type="Proteomes" id="UP000298787"/>
    </source>
</evidence>
<reference evidence="1 2" key="1">
    <citation type="submission" date="2019-01" db="EMBL/GenBank/DDBJ databases">
        <title>Genome Assembly of Collichthys lucidus.</title>
        <authorList>
            <person name="Cai M."/>
            <person name="Xiao S."/>
        </authorList>
    </citation>
    <scope>NUCLEOTIDE SEQUENCE [LARGE SCALE GENOMIC DNA]</scope>
    <source>
        <strain evidence="1">JT15FE1705JMU</strain>
        <tissue evidence="1">Muscle</tissue>
    </source>
</reference>
<protein>
    <submittedName>
        <fullName evidence="1">Uncharacterized protein</fullName>
    </submittedName>
</protein>
<accession>A0A4V6XYY2</accession>
<sequence>MFPFNPDSLPVDSVTAGSQLVAQLAVQRKTRLDLETVPKLLDKMIQTEANTPTDDHPQQSSLLYSTVTVTFYICRPADHPEIKRHQPDL</sequence>
<dbReference type="Proteomes" id="UP000298787">
    <property type="component" value="Chromosome 17"/>
</dbReference>
<gene>
    <name evidence="1" type="ORF">D9C73_019340</name>
</gene>
<name>A0A4V6XYY2_COLLU</name>
<evidence type="ECO:0000313" key="1">
    <source>
        <dbReference type="EMBL" id="TKS86002.1"/>
    </source>
</evidence>
<dbReference type="EMBL" id="CM014094">
    <property type="protein sequence ID" value="TKS86002.1"/>
    <property type="molecule type" value="Genomic_DNA"/>
</dbReference>
<keyword evidence="2" id="KW-1185">Reference proteome</keyword>